<dbReference type="Proteomes" id="UP000237846">
    <property type="component" value="Unassembled WGS sequence"/>
</dbReference>
<protein>
    <submittedName>
        <fullName evidence="10">EmrB/QacA subfamily drug resistance transporter</fullName>
    </submittedName>
</protein>
<evidence type="ECO:0000313" key="10">
    <source>
        <dbReference type="EMBL" id="PRY00798.1"/>
    </source>
</evidence>
<dbReference type="AlphaFoldDB" id="A0A2T0QA85"/>
<sequence>MAQPVVRQEDAPEAEAGGYSRRQIAAILTGLMLAMLTSMLSTSIVGTALPTIVGELGGQEQLSWVASATLLALTASTPLWGKLSDLYGRKRMFQLSLVIFVLASAGAGFAADMPQLIAARFFQGVGAGGLAALPQIILGDVFTPRERGRYGGVLGSVFAVSTVAGPLLGGFIVDTSWLGWRWCFFITIPLAVIPMVALHFNAHIPNRRNRDARIDWWGATAITGAAAAAMLLLSLGGREFAWVSWPSAALLVLTVALVALAVPAERRASDPILPPRLFRNRSVVLASLGLAVIASAMFGMMIYLPQYLQIVKGLSPTASGLMMVPMVGTVLVTSIGSGVLVSRTGVWKPYPVVGMVLVCASLLLLSTLDTGTSLTLLGSYIAVLGAGIGLTLQILLLAAQNAVERADIAVAVSGASFFRSLGGAMGVAVFGAILTNRLAGELAAGAPPGAAAGGPAVALGSPDAILALPEAVRTLVVGAFSEAMGTLFLAGVPIMLVGLVLVLFVPGTPLKGR</sequence>
<keyword evidence="6 8" id="KW-1133">Transmembrane helix</keyword>
<feature type="transmembrane region" description="Helical" evidence="8">
    <location>
        <begin position="179"/>
        <end position="202"/>
    </location>
</feature>
<dbReference type="EMBL" id="PVZC01000002">
    <property type="protein sequence ID" value="PRY00798.1"/>
    <property type="molecule type" value="Genomic_DNA"/>
</dbReference>
<comment type="caution">
    <text evidence="10">The sequence shown here is derived from an EMBL/GenBank/DDBJ whole genome shotgun (WGS) entry which is preliminary data.</text>
</comment>
<dbReference type="PANTHER" id="PTHR23501">
    <property type="entry name" value="MAJOR FACILITATOR SUPERFAMILY"/>
    <property type="match status" value="1"/>
</dbReference>
<evidence type="ECO:0000256" key="7">
    <source>
        <dbReference type="ARBA" id="ARBA00023136"/>
    </source>
</evidence>
<feature type="domain" description="Major facilitator superfamily (MFS) profile" evidence="9">
    <location>
        <begin position="27"/>
        <end position="509"/>
    </location>
</feature>
<dbReference type="Gene3D" id="1.20.1250.20">
    <property type="entry name" value="MFS general substrate transporter like domains"/>
    <property type="match status" value="1"/>
</dbReference>
<comment type="similarity">
    <text evidence="2">Belongs to the major facilitator superfamily. TCR/Tet family.</text>
</comment>
<dbReference type="Pfam" id="PF07690">
    <property type="entry name" value="MFS_1"/>
    <property type="match status" value="2"/>
</dbReference>
<evidence type="ECO:0000256" key="1">
    <source>
        <dbReference type="ARBA" id="ARBA00004651"/>
    </source>
</evidence>
<keyword evidence="3" id="KW-0813">Transport</keyword>
<feature type="transmembrane region" description="Helical" evidence="8">
    <location>
        <begin position="323"/>
        <end position="342"/>
    </location>
</feature>
<dbReference type="PROSITE" id="PS50850">
    <property type="entry name" value="MFS"/>
    <property type="match status" value="1"/>
</dbReference>
<evidence type="ECO:0000256" key="5">
    <source>
        <dbReference type="ARBA" id="ARBA00022692"/>
    </source>
</evidence>
<evidence type="ECO:0000256" key="3">
    <source>
        <dbReference type="ARBA" id="ARBA00022448"/>
    </source>
</evidence>
<dbReference type="InterPro" id="IPR020846">
    <property type="entry name" value="MFS_dom"/>
</dbReference>
<keyword evidence="11" id="KW-1185">Reference proteome</keyword>
<evidence type="ECO:0000256" key="2">
    <source>
        <dbReference type="ARBA" id="ARBA00007520"/>
    </source>
</evidence>
<name>A0A2T0QA85_9ACTN</name>
<feature type="transmembrane region" description="Helical" evidence="8">
    <location>
        <begin position="117"/>
        <end position="138"/>
    </location>
</feature>
<dbReference type="RefSeq" id="WP_106242836.1">
    <property type="nucleotide sequence ID" value="NZ_PVZC01000002.1"/>
</dbReference>
<gene>
    <name evidence="10" type="ORF">CLV72_102430</name>
</gene>
<feature type="transmembrane region" description="Helical" evidence="8">
    <location>
        <begin position="24"/>
        <end position="49"/>
    </location>
</feature>
<feature type="transmembrane region" description="Helical" evidence="8">
    <location>
        <begin position="150"/>
        <end position="173"/>
    </location>
</feature>
<dbReference type="PANTHER" id="PTHR23501:SF197">
    <property type="entry name" value="COMD"/>
    <property type="match status" value="1"/>
</dbReference>
<feature type="transmembrane region" description="Helical" evidence="8">
    <location>
        <begin position="92"/>
        <end position="111"/>
    </location>
</feature>
<dbReference type="CDD" id="cd17502">
    <property type="entry name" value="MFS_Azr1_MDR_like"/>
    <property type="match status" value="1"/>
</dbReference>
<feature type="transmembrane region" description="Helical" evidence="8">
    <location>
        <begin position="61"/>
        <end position="80"/>
    </location>
</feature>
<dbReference type="Gene3D" id="1.20.1720.10">
    <property type="entry name" value="Multidrug resistance protein D"/>
    <property type="match status" value="1"/>
</dbReference>
<evidence type="ECO:0000259" key="9">
    <source>
        <dbReference type="PROSITE" id="PS50850"/>
    </source>
</evidence>
<feature type="transmembrane region" description="Helical" evidence="8">
    <location>
        <begin position="214"/>
        <end position="236"/>
    </location>
</feature>
<dbReference type="GO" id="GO:0005886">
    <property type="term" value="C:plasma membrane"/>
    <property type="evidence" value="ECO:0007669"/>
    <property type="project" value="UniProtKB-SubCell"/>
</dbReference>
<dbReference type="GO" id="GO:0022857">
    <property type="term" value="F:transmembrane transporter activity"/>
    <property type="evidence" value="ECO:0007669"/>
    <property type="project" value="InterPro"/>
</dbReference>
<feature type="transmembrane region" description="Helical" evidence="8">
    <location>
        <begin position="283"/>
        <end position="303"/>
    </location>
</feature>
<organism evidence="10 11">
    <name type="scientific">Allonocardiopsis opalescens</name>
    <dbReference type="NCBI Taxonomy" id="1144618"/>
    <lineage>
        <taxon>Bacteria</taxon>
        <taxon>Bacillati</taxon>
        <taxon>Actinomycetota</taxon>
        <taxon>Actinomycetes</taxon>
        <taxon>Streptosporangiales</taxon>
        <taxon>Allonocardiopsis</taxon>
    </lineage>
</organism>
<feature type="transmembrane region" description="Helical" evidence="8">
    <location>
        <begin position="483"/>
        <end position="505"/>
    </location>
</feature>
<dbReference type="InterPro" id="IPR011701">
    <property type="entry name" value="MFS"/>
</dbReference>
<accession>A0A2T0QA85</accession>
<feature type="transmembrane region" description="Helical" evidence="8">
    <location>
        <begin position="349"/>
        <end position="368"/>
    </location>
</feature>
<reference evidence="10 11" key="1">
    <citation type="submission" date="2018-03" db="EMBL/GenBank/DDBJ databases">
        <title>Genomic Encyclopedia of Archaeal and Bacterial Type Strains, Phase II (KMG-II): from individual species to whole genera.</title>
        <authorList>
            <person name="Goeker M."/>
        </authorList>
    </citation>
    <scope>NUCLEOTIDE SEQUENCE [LARGE SCALE GENOMIC DNA]</scope>
    <source>
        <strain evidence="10 11">DSM 45601</strain>
    </source>
</reference>
<comment type="subcellular location">
    <subcellularLocation>
        <location evidence="1">Cell membrane</location>
        <topology evidence="1">Multi-pass membrane protein</topology>
    </subcellularLocation>
</comment>
<evidence type="ECO:0000256" key="8">
    <source>
        <dbReference type="SAM" id="Phobius"/>
    </source>
</evidence>
<keyword evidence="4" id="KW-1003">Cell membrane</keyword>
<evidence type="ECO:0000256" key="6">
    <source>
        <dbReference type="ARBA" id="ARBA00022989"/>
    </source>
</evidence>
<keyword evidence="7 8" id="KW-0472">Membrane</keyword>
<feature type="transmembrane region" description="Helical" evidence="8">
    <location>
        <begin position="374"/>
        <end position="396"/>
    </location>
</feature>
<evidence type="ECO:0000256" key="4">
    <source>
        <dbReference type="ARBA" id="ARBA00022475"/>
    </source>
</evidence>
<feature type="transmembrane region" description="Helical" evidence="8">
    <location>
        <begin position="242"/>
        <end position="262"/>
    </location>
</feature>
<dbReference type="SUPFAM" id="SSF103473">
    <property type="entry name" value="MFS general substrate transporter"/>
    <property type="match status" value="1"/>
</dbReference>
<dbReference type="OrthoDB" id="4082704at2"/>
<keyword evidence="5 8" id="KW-0812">Transmembrane</keyword>
<dbReference type="PRINTS" id="PR01036">
    <property type="entry name" value="TCRTETB"/>
</dbReference>
<proteinExistence type="inferred from homology"/>
<dbReference type="InterPro" id="IPR036259">
    <property type="entry name" value="MFS_trans_sf"/>
</dbReference>
<dbReference type="FunFam" id="1.20.1720.10:FF:000004">
    <property type="entry name" value="EmrB/QacA family drug resistance transporter"/>
    <property type="match status" value="1"/>
</dbReference>
<feature type="transmembrane region" description="Helical" evidence="8">
    <location>
        <begin position="408"/>
        <end position="434"/>
    </location>
</feature>
<evidence type="ECO:0000313" key="11">
    <source>
        <dbReference type="Proteomes" id="UP000237846"/>
    </source>
</evidence>